<sequence>MPRTSSASAAPALDPVVLRAAAGEAVAVLKALGNPERLPLLCQMSQGELSVAELEAALGIHQPTLSQQLGVLRREGLVETRRDGKNVIYRVADERVLALLQALYTLYCPKEAT</sequence>
<dbReference type="Pfam" id="PF01022">
    <property type="entry name" value="HTH_5"/>
    <property type="match status" value="1"/>
</dbReference>
<evidence type="ECO:0000256" key="2">
    <source>
        <dbReference type="ARBA" id="ARBA00023125"/>
    </source>
</evidence>
<dbReference type="GO" id="GO:0003677">
    <property type="term" value="F:DNA binding"/>
    <property type="evidence" value="ECO:0007669"/>
    <property type="project" value="UniProtKB-KW"/>
</dbReference>
<accession>A0A254N312</accession>
<evidence type="ECO:0000313" key="6">
    <source>
        <dbReference type="Proteomes" id="UP000197446"/>
    </source>
</evidence>
<keyword evidence="3" id="KW-0804">Transcription</keyword>
<dbReference type="CDD" id="cd00090">
    <property type="entry name" value="HTH_ARSR"/>
    <property type="match status" value="1"/>
</dbReference>
<dbReference type="PANTHER" id="PTHR43132">
    <property type="entry name" value="ARSENICAL RESISTANCE OPERON REPRESSOR ARSR-RELATED"/>
    <property type="match status" value="1"/>
</dbReference>
<dbReference type="OrthoDB" id="5296924at2"/>
<evidence type="ECO:0000259" key="4">
    <source>
        <dbReference type="PROSITE" id="PS50987"/>
    </source>
</evidence>
<keyword evidence="6" id="KW-1185">Reference proteome</keyword>
<dbReference type="PRINTS" id="PR00778">
    <property type="entry name" value="HTHARSR"/>
</dbReference>
<protein>
    <submittedName>
        <fullName evidence="5">Transcriptional regulator</fullName>
    </submittedName>
</protein>
<dbReference type="AlphaFoldDB" id="A0A254N312"/>
<feature type="domain" description="HTH arsR-type" evidence="4">
    <location>
        <begin position="17"/>
        <end position="111"/>
    </location>
</feature>
<dbReference type="PANTHER" id="PTHR43132:SF2">
    <property type="entry name" value="ARSENICAL RESISTANCE OPERON REPRESSOR ARSR-RELATED"/>
    <property type="match status" value="1"/>
</dbReference>
<dbReference type="RefSeq" id="WP_088484806.1">
    <property type="nucleotide sequence ID" value="NZ_NISI01000008.1"/>
</dbReference>
<dbReference type="PROSITE" id="PS50987">
    <property type="entry name" value="HTH_ARSR_2"/>
    <property type="match status" value="1"/>
</dbReference>
<keyword evidence="1" id="KW-0805">Transcription regulation</keyword>
<dbReference type="NCBIfam" id="NF033788">
    <property type="entry name" value="HTH_metalloreg"/>
    <property type="match status" value="1"/>
</dbReference>
<dbReference type="SUPFAM" id="SSF46785">
    <property type="entry name" value="Winged helix' DNA-binding domain"/>
    <property type="match status" value="1"/>
</dbReference>
<dbReference type="InterPro" id="IPR011991">
    <property type="entry name" value="ArsR-like_HTH"/>
</dbReference>
<dbReference type="InterPro" id="IPR036390">
    <property type="entry name" value="WH_DNA-bd_sf"/>
</dbReference>
<dbReference type="InterPro" id="IPR036388">
    <property type="entry name" value="WH-like_DNA-bd_sf"/>
</dbReference>
<evidence type="ECO:0000313" key="5">
    <source>
        <dbReference type="EMBL" id="OWR02539.1"/>
    </source>
</evidence>
<organism evidence="5 6">
    <name type="scientific">Roseateles puraquae</name>
    <dbReference type="NCBI Taxonomy" id="431059"/>
    <lineage>
        <taxon>Bacteria</taxon>
        <taxon>Pseudomonadati</taxon>
        <taxon>Pseudomonadota</taxon>
        <taxon>Betaproteobacteria</taxon>
        <taxon>Burkholderiales</taxon>
        <taxon>Sphaerotilaceae</taxon>
        <taxon>Roseateles</taxon>
    </lineage>
</organism>
<dbReference type="InterPro" id="IPR051011">
    <property type="entry name" value="Metal_resp_trans_reg"/>
</dbReference>
<dbReference type="Proteomes" id="UP000197446">
    <property type="component" value="Unassembled WGS sequence"/>
</dbReference>
<dbReference type="GO" id="GO:0003700">
    <property type="term" value="F:DNA-binding transcription factor activity"/>
    <property type="evidence" value="ECO:0007669"/>
    <property type="project" value="InterPro"/>
</dbReference>
<gene>
    <name evidence="5" type="ORF">CDO81_18985</name>
</gene>
<evidence type="ECO:0000256" key="3">
    <source>
        <dbReference type="ARBA" id="ARBA00023163"/>
    </source>
</evidence>
<comment type="caution">
    <text evidence="5">The sequence shown here is derived from an EMBL/GenBank/DDBJ whole genome shotgun (WGS) entry which is preliminary data.</text>
</comment>
<keyword evidence="2" id="KW-0238">DNA-binding</keyword>
<reference evidence="5 6" key="1">
    <citation type="journal article" date="2007" name="Int. J. Syst. Evol. Microbiol.">
        <title>Description of Pelomonas aquatica sp. nov. and Pelomonas puraquae sp. nov., isolated from industrial and haemodialysis water.</title>
        <authorList>
            <person name="Gomila M."/>
            <person name="Bowien B."/>
            <person name="Falsen E."/>
            <person name="Moore E.R."/>
            <person name="Lalucat J."/>
        </authorList>
    </citation>
    <scope>NUCLEOTIDE SEQUENCE [LARGE SCALE GENOMIC DNA]</scope>
    <source>
        <strain evidence="5 6">CCUG 52769</strain>
    </source>
</reference>
<name>A0A254N312_9BURK</name>
<dbReference type="InterPro" id="IPR001845">
    <property type="entry name" value="HTH_ArsR_DNA-bd_dom"/>
</dbReference>
<dbReference type="SMART" id="SM00418">
    <property type="entry name" value="HTH_ARSR"/>
    <property type="match status" value="1"/>
</dbReference>
<proteinExistence type="predicted"/>
<dbReference type="EMBL" id="NISI01000008">
    <property type="protein sequence ID" value="OWR02539.1"/>
    <property type="molecule type" value="Genomic_DNA"/>
</dbReference>
<evidence type="ECO:0000256" key="1">
    <source>
        <dbReference type="ARBA" id="ARBA00023015"/>
    </source>
</evidence>
<dbReference type="Gene3D" id="1.10.10.10">
    <property type="entry name" value="Winged helix-like DNA-binding domain superfamily/Winged helix DNA-binding domain"/>
    <property type="match status" value="1"/>
</dbReference>